<dbReference type="InterPro" id="IPR007219">
    <property type="entry name" value="XnlR_reg_dom"/>
</dbReference>
<dbReference type="Pfam" id="PF04082">
    <property type="entry name" value="Fungal_trans"/>
    <property type="match status" value="1"/>
</dbReference>
<evidence type="ECO:0000256" key="5">
    <source>
        <dbReference type="ARBA" id="ARBA00023159"/>
    </source>
</evidence>
<evidence type="ECO:0000256" key="1">
    <source>
        <dbReference type="ARBA" id="ARBA00022723"/>
    </source>
</evidence>
<comment type="similarity">
    <text evidence="8">Belongs to the xlnR/xlr1 family.</text>
</comment>
<feature type="region of interest" description="Disordered" evidence="9">
    <location>
        <begin position="1"/>
        <end position="77"/>
    </location>
</feature>
<evidence type="ECO:0000256" key="9">
    <source>
        <dbReference type="SAM" id="MobiDB-lite"/>
    </source>
</evidence>
<gene>
    <name evidence="11" type="ORF">VC83_07176</name>
</gene>
<accession>A0A177A6E2</accession>
<dbReference type="PROSITE" id="PS50048">
    <property type="entry name" value="ZN2_CY6_FUNGAL_2"/>
    <property type="match status" value="1"/>
</dbReference>
<evidence type="ECO:0000313" key="11">
    <source>
        <dbReference type="EMBL" id="OAF56703.1"/>
    </source>
</evidence>
<dbReference type="GO" id="GO:0008270">
    <property type="term" value="F:zinc ion binding"/>
    <property type="evidence" value="ECO:0007669"/>
    <property type="project" value="InterPro"/>
</dbReference>
<feature type="region of interest" description="Disordered" evidence="9">
    <location>
        <begin position="466"/>
        <end position="541"/>
    </location>
</feature>
<feature type="region of interest" description="Disordered" evidence="9">
    <location>
        <begin position="124"/>
        <end position="161"/>
    </location>
</feature>
<dbReference type="Proteomes" id="UP000077154">
    <property type="component" value="Unassembled WGS sequence"/>
</dbReference>
<keyword evidence="2" id="KW-0862">Zinc</keyword>
<dbReference type="RefSeq" id="XP_024321995.1">
    <property type="nucleotide sequence ID" value="XM_024470753.1"/>
</dbReference>
<feature type="compositionally biased region" description="Polar residues" evidence="9">
    <location>
        <begin position="12"/>
        <end position="24"/>
    </location>
</feature>
<evidence type="ECO:0000259" key="10">
    <source>
        <dbReference type="PROSITE" id="PS50048"/>
    </source>
</evidence>
<name>A0A177A6E2_9PEZI</name>
<dbReference type="CDD" id="cd12148">
    <property type="entry name" value="fungal_TF_MHR"/>
    <property type="match status" value="1"/>
</dbReference>
<evidence type="ECO:0000256" key="4">
    <source>
        <dbReference type="ARBA" id="ARBA00023125"/>
    </source>
</evidence>
<proteinExistence type="inferred from homology"/>
<keyword evidence="4" id="KW-0238">DNA-binding</keyword>
<dbReference type="AlphaFoldDB" id="A0A177A6E2"/>
<sequence length="745" mass="82713">MSSYPPPPAAYLTSSLSHPNQSADNNKHDPLNQLHTASAQRYDANTRPLQFPGLSSIPNANAQQQHVGNGRYGGTPTAAQLEAQKGNRLRKACDSCSIRKVKCDEAGPPCRACAALEIPCTFERPSRRRGPPNRHAESIKRQRLEEGSPSRQFATPSPTSPSNVAATLASFSSHAVLSAESICPFSILELLVDDFFTYIHPLAPFPHEPSFRAAFKQREDLSNPSFLALLASMVGMLAASFPRKPMMHLKAQHQEKLFSSSISLVERCHKVAVEARGAGYLDRDLTMYDAVTSYFLGLAGAYTINWHQCRLYFGETFTISRAVGVQRANENAKMGDNKVDFIKQEIGRRMFWVMVVGVRSMQQLGASFAELTIPPPTPSSPYPPFPLPIDDQYIFATHIVAQPPGAISKLTGFNLGIQIYMTCTPLATMELAYGIDELFDWPRQKRVLEECVENVKRTLENIPSELRLEAGNEPGRFGHEPPHGSNSTNDSHQHGTIHSSPLREDTSKPLYYPHAQPQGFGQIYPPPPPPQRHTTNESPVDEKRQLQYEIQKANIYASQLGTRSYLVEKYFNLLDAHEARLNAAASGQQPPPQQRESTTHDSGRMISPTGTFLHPVPAPLEMAVEATFDAIATRMAAERETIVQDLLRVLGSISQVNMEPNGGSFLNKIRQIAATLLDTPRNHKGPLTRRAEEYLGRFVDVLMRFEGGGRGKEEEGESELRNWADLREYQSRFAKGGGFMNDEVI</sequence>
<dbReference type="eggNOG" id="ENOG502QT79">
    <property type="taxonomic scope" value="Eukaryota"/>
</dbReference>
<dbReference type="PROSITE" id="PS00463">
    <property type="entry name" value="ZN2_CY6_FUNGAL_1"/>
    <property type="match status" value="1"/>
</dbReference>
<evidence type="ECO:0000256" key="3">
    <source>
        <dbReference type="ARBA" id="ARBA00023015"/>
    </source>
</evidence>
<keyword evidence="7" id="KW-0539">Nucleus</keyword>
<dbReference type="EMBL" id="KV441403">
    <property type="protein sequence ID" value="OAF56703.1"/>
    <property type="molecule type" value="Genomic_DNA"/>
</dbReference>
<dbReference type="InterPro" id="IPR036864">
    <property type="entry name" value="Zn2-C6_fun-type_DNA-bd_sf"/>
</dbReference>
<dbReference type="GO" id="GO:0006351">
    <property type="term" value="P:DNA-templated transcription"/>
    <property type="evidence" value="ECO:0007669"/>
    <property type="project" value="InterPro"/>
</dbReference>
<feature type="compositionally biased region" description="Basic and acidic residues" evidence="9">
    <location>
        <begin position="466"/>
        <end position="482"/>
    </location>
</feature>
<feature type="domain" description="Zn(2)-C6 fungal-type" evidence="10">
    <location>
        <begin position="92"/>
        <end position="122"/>
    </location>
</feature>
<feature type="compositionally biased region" description="Polar residues" evidence="9">
    <location>
        <begin position="149"/>
        <end position="161"/>
    </location>
</feature>
<feature type="compositionally biased region" description="Basic and acidic residues" evidence="9">
    <location>
        <begin position="134"/>
        <end position="148"/>
    </location>
</feature>
<evidence type="ECO:0000256" key="8">
    <source>
        <dbReference type="ARBA" id="ARBA00037990"/>
    </source>
</evidence>
<keyword evidence="6" id="KW-0804">Transcription</keyword>
<feature type="compositionally biased region" description="Polar residues" evidence="9">
    <location>
        <begin position="56"/>
        <end position="67"/>
    </location>
</feature>
<organism evidence="11">
    <name type="scientific">Pseudogymnoascus destructans</name>
    <dbReference type="NCBI Taxonomy" id="655981"/>
    <lineage>
        <taxon>Eukaryota</taxon>
        <taxon>Fungi</taxon>
        <taxon>Dikarya</taxon>
        <taxon>Ascomycota</taxon>
        <taxon>Pezizomycotina</taxon>
        <taxon>Leotiomycetes</taxon>
        <taxon>Thelebolales</taxon>
        <taxon>Thelebolaceae</taxon>
        <taxon>Pseudogymnoascus</taxon>
    </lineage>
</organism>
<dbReference type="Gene3D" id="4.10.240.10">
    <property type="entry name" value="Zn(2)-C6 fungal-type DNA-binding domain"/>
    <property type="match status" value="1"/>
</dbReference>
<dbReference type="GO" id="GO:0003677">
    <property type="term" value="F:DNA binding"/>
    <property type="evidence" value="ECO:0007669"/>
    <property type="project" value="UniProtKB-KW"/>
</dbReference>
<evidence type="ECO:0000256" key="7">
    <source>
        <dbReference type="ARBA" id="ARBA00023242"/>
    </source>
</evidence>
<feature type="compositionally biased region" description="Polar residues" evidence="9">
    <location>
        <begin position="484"/>
        <end position="499"/>
    </location>
</feature>
<dbReference type="Pfam" id="PF00172">
    <property type="entry name" value="Zn_clus"/>
    <property type="match status" value="1"/>
</dbReference>
<evidence type="ECO:0000256" key="6">
    <source>
        <dbReference type="ARBA" id="ARBA00023163"/>
    </source>
</evidence>
<reference evidence="11" key="1">
    <citation type="submission" date="2016-03" db="EMBL/GenBank/DDBJ databases">
        <title>Updated assembly of Pseudogymnoascus destructans, the fungus causing white-nose syndrome of bats.</title>
        <authorList>
            <person name="Palmer J.M."/>
            <person name="Drees K.P."/>
            <person name="Foster J.T."/>
            <person name="Lindner D.L."/>
        </authorList>
    </citation>
    <scope>NUCLEOTIDE SEQUENCE [LARGE SCALE GENOMIC DNA]</scope>
    <source>
        <strain evidence="11">20631-21</strain>
    </source>
</reference>
<dbReference type="OrthoDB" id="5284003at2759"/>
<keyword evidence="3" id="KW-0805">Transcription regulation</keyword>
<dbReference type="GO" id="GO:0000981">
    <property type="term" value="F:DNA-binding transcription factor activity, RNA polymerase II-specific"/>
    <property type="evidence" value="ECO:0007669"/>
    <property type="project" value="InterPro"/>
</dbReference>
<protein>
    <recommendedName>
        <fullName evidence="10">Zn(2)-C6 fungal-type domain-containing protein</fullName>
    </recommendedName>
</protein>
<dbReference type="SUPFAM" id="SSF57701">
    <property type="entry name" value="Zn2/Cys6 DNA-binding domain"/>
    <property type="match status" value="1"/>
</dbReference>
<dbReference type="SMART" id="SM00066">
    <property type="entry name" value="GAL4"/>
    <property type="match status" value="1"/>
</dbReference>
<dbReference type="InterPro" id="IPR051439">
    <property type="entry name" value="XlnR/Xlr1"/>
</dbReference>
<dbReference type="InterPro" id="IPR001138">
    <property type="entry name" value="Zn2Cys6_DnaBD"/>
</dbReference>
<dbReference type="GeneID" id="36290225"/>
<keyword evidence="5" id="KW-0010">Activator</keyword>
<dbReference type="CDD" id="cd00067">
    <property type="entry name" value="GAL4"/>
    <property type="match status" value="1"/>
</dbReference>
<keyword evidence="1" id="KW-0479">Metal-binding</keyword>
<evidence type="ECO:0000256" key="2">
    <source>
        <dbReference type="ARBA" id="ARBA00022833"/>
    </source>
</evidence>
<dbReference type="VEuPathDB" id="FungiDB:GMDG_05496"/>
<dbReference type="PANTHER" id="PTHR47663">
    <property type="entry name" value="XYLANOLYTIC TRANSCRIPTIONAL ACTIVATOR XLNR-RELATED"/>
    <property type="match status" value="1"/>
</dbReference>
<feature type="region of interest" description="Disordered" evidence="9">
    <location>
        <begin position="583"/>
        <end position="605"/>
    </location>
</feature>
<dbReference type="PANTHER" id="PTHR47663:SF1">
    <property type="entry name" value="XYLANOLYTIC TRANSCRIPTIONAL ACTIVATOR XLNR-RELATED"/>
    <property type="match status" value="1"/>
</dbReference>